<dbReference type="Pfam" id="PF00291">
    <property type="entry name" value="PALP"/>
    <property type="match status" value="1"/>
</dbReference>
<dbReference type="EC" id="4.3.1.17" evidence="3"/>
<accession>K5WYY9</accession>
<gene>
    <name evidence="8" type="ORF">PHACADRAFT_144419</name>
</gene>
<evidence type="ECO:0000259" key="7">
    <source>
        <dbReference type="Pfam" id="PF00291"/>
    </source>
</evidence>
<dbReference type="STRING" id="650164.K5WYY9"/>
<evidence type="ECO:0000313" key="8">
    <source>
        <dbReference type="EMBL" id="EKM55717.1"/>
    </source>
</evidence>
<dbReference type="GO" id="GO:0004794">
    <property type="term" value="F:threonine deaminase activity"/>
    <property type="evidence" value="ECO:0007669"/>
    <property type="project" value="TreeGrafter"/>
</dbReference>
<dbReference type="Proteomes" id="UP000008370">
    <property type="component" value="Unassembled WGS sequence"/>
</dbReference>
<name>K5WYY9_PHACS</name>
<dbReference type="PANTHER" id="PTHR48078">
    <property type="entry name" value="THREONINE DEHYDRATASE, MITOCHONDRIAL-RELATED"/>
    <property type="match status" value="1"/>
</dbReference>
<proteinExistence type="inferred from homology"/>
<evidence type="ECO:0000256" key="1">
    <source>
        <dbReference type="ARBA" id="ARBA00001933"/>
    </source>
</evidence>
<dbReference type="InterPro" id="IPR001926">
    <property type="entry name" value="TrpB-like_PALP"/>
</dbReference>
<dbReference type="GO" id="GO:0006567">
    <property type="term" value="P:L-threonine catabolic process"/>
    <property type="evidence" value="ECO:0007669"/>
    <property type="project" value="TreeGrafter"/>
</dbReference>
<dbReference type="GO" id="GO:0009097">
    <property type="term" value="P:isoleucine biosynthetic process"/>
    <property type="evidence" value="ECO:0007669"/>
    <property type="project" value="TreeGrafter"/>
</dbReference>
<keyword evidence="5" id="KW-0456">Lyase</keyword>
<dbReference type="Gene3D" id="3.40.50.1100">
    <property type="match status" value="2"/>
</dbReference>
<organism evidence="8 9">
    <name type="scientific">Phanerochaete carnosa (strain HHB-10118-sp)</name>
    <name type="common">White-rot fungus</name>
    <name type="synonym">Peniophora carnosa</name>
    <dbReference type="NCBI Taxonomy" id="650164"/>
    <lineage>
        <taxon>Eukaryota</taxon>
        <taxon>Fungi</taxon>
        <taxon>Dikarya</taxon>
        <taxon>Basidiomycota</taxon>
        <taxon>Agaricomycotina</taxon>
        <taxon>Agaricomycetes</taxon>
        <taxon>Polyporales</taxon>
        <taxon>Phanerochaetaceae</taxon>
        <taxon>Phanerochaete</taxon>
    </lineage>
</organism>
<comment type="similarity">
    <text evidence="2">Belongs to the serine/threonine dehydratase family.</text>
</comment>
<evidence type="ECO:0000256" key="6">
    <source>
        <dbReference type="ARBA" id="ARBA00049406"/>
    </source>
</evidence>
<dbReference type="OrthoDB" id="7773036at2759"/>
<sequence>MATSKPLYLDTPLVYSKHISHALGANVYLKLDSYKYRGISRFVQKALEEHGPHVHLVAASGGNAGLAAACAGKALGLRCTIFLPEGASASTLDFLKMEGAEVVERGSCYQHALDAAIELVRSSKDAVMVPAYDEPLLWDGHASMVAECAAQLPAGVARPDAVVCCVGGGGLAGGVMLGCARAGWDAVPLVAVETHGSSCFYQSLALNAGSAFPGAPLPPRAGTEALHDAAHDVRYARLATLTSKATSLGASWPSPGVVKMALERAGGVRSVCVSDEMAMEVAVRFADEHKIMAELACAATLAPAYYKELFDKLVPPKPNGEPRNVIFIVCGGFKVSVAELMEYAKTAAGDKAPDWEVLCNGERWSILKQ</sequence>
<dbReference type="HOGENOM" id="CLU_021152_3_0_1"/>
<evidence type="ECO:0000256" key="3">
    <source>
        <dbReference type="ARBA" id="ARBA00012093"/>
    </source>
</evidence>
<dbReference type="RefSeq" id="XP_007396036.1">
    <property type="nucleotide sequence ID" value="XM_007395974.1"/>
</dbReference>
<comment type="catalytic activity">
    <reaction evidence="6">
        <text>L-serine = pyruvate + NH4(+)</text>
        <dbReference type="Rhea" id="RHEA:19169"/>
        <dbReference type="ChEBI" id="CHEBI:15361"/>
        <dbReference type="ChEBI" id="CHEBI:28938"/>
        <dbReference type="ChEBI" id="CHEBI:33384"/>
        <dbReference type="EC" id="4.3.1.17"/>
    </reaction>
</comment>
<dbReference type="GeneID" id="18908624"/>
<dbReference type="GO" id="GO:0006565">
    <property type="term" value="P:L-serine catabolic process"/>
    <property type="evidence" value="ECO:0007669"/>
    <property type="project" value="TreeGrafter"/>
</dbReference>
<dbReference type="InParanoid" id="K5WYY9"/>
<evidence type="ECO:0000256" key="5">
    <source>
        <dbReference type="ARBA" id="ARBA00023239"/>
    </source>
</evidence>
<dbReference type="SUPFAM" id="SSF53686">
    <property type="entry name" value="Tryptophan synthase beta subunit-like PLP-dependent enzymes"/>
    <property type="match status" value="1"/>
</dbReference>
<protein>
    <recommendedName>
        <fullName evidence="3">L-serine ammonia-lyase</fullName>
        <ecNumber evidence="3">4.3.1.17</ecNumber>
    </recommendedName>
</protein>
<feature type="domain" description="Tryptophan synthase beta chain-like PALP" evidence="7">
    <location>
        <begin position="7"/>
        <end position="331"/>
    </location>
</feature>
<dbReference type="AlphaFoldDB" id="K5WYY9"/>
<dbReference type="GO" id="GO:0003941">
    <property type="term" value="F:L-serine ammonia-lyase activity"/>
    <property type="evidence" value="ECO:0007669"/>
    <property type="project" value="UniProtKB-EC"/>
</dbReference>
<keyword evidence="4" id="KW-0663">Pyridoxal phosphate</keyword>
<evidence type="ECO:0000256" key="2">
    <source>
        <dbReference type="ARBA" id="ARBA00010869"/>
    </source>
</evidence>
<keyword evidence="9" id="KW-1185">Reference proteome</keyword>
<reference evidence="8 9" key="1">
    <citation type="journal article" date="2012" name="BMC Genomics">
        <title>Comparative genomics of the white-rot fungi, Phanerochaete carnosa and P. chrysosporium, to elucidate the genetic basis of the distinct wood types they colonize.</title>
        <authorList>
            <person name="Suzuki H."/>
            <person name="MacDonald J."/>
            <person name="Syed K."/>
            <person name="Salamov A."/>
            <person name="Hori C."/>
            <person name="Aerts A."/>
            <person name="Henrissat B."/>
            <person name="Wiebenga A."/>
            <person name="vanKuyk P.A."/>
            <person name="Barry K."/>
            <person name="Lindquist E."/>
            <person name="LaButti K."/>
            <person name="Lapidus A."/>
            <person name="Lucas S."/>
            <person name="Coutinho P."/>
            <person name="Gong Y."/>
            <person name="Samejima M."/>
            <person name="Mahadevan R."/>
            <person name="Abou-Zaid M."/>
            <person name="de Vries R.P."/>
            <person name="Igarashi K."/>
            <person name="Yadav J.S."/>
            <person name="Grigoriev I.V."/>
            <person name="Master E.R."/>
        </authorList>
    </citation>
    <scope>NUCLEOTIDE SEQUENCE [LARGE SCALE GENOMIC DNA]</scope>
    <source>
        <strain evidence="8 9">HHB-10118-sp</strain>
    </source>
</reference>
<dbReference type="KEGG" id="pco:PHACADRAFT_144419"/>
<evidence type="ECO:0000256" key="4">
    <source>
        <dbReference type="ARBA" id="ARBA00022898"/>
    </source>
</evidence>
<dbReference type="InterPro" id="IPR036052">
    <property type="entry name" value="TrpB-like_PALP_sf"/>
</dbReference>
<evidence type="ECO:0000313" key="9">
    <source>
        <dbReference type="Proteomes" id="UP000008370"/>
    </source>
</evidence>
<dbReference type="PANTHER" id="PTHR48078:SF2">
    <property type="entry name" value="CATABOLIC L-SERINE_THREONINE DEHYDRATASE"/>
    <property type="match status" value="1"/>
</dbReference>
<dbReference type="InterPro" id="IPR050147">
    <property type="entry name" value="Ser/Thr_Dehydratase"/>
</dbReference>
<comment type="cofactor">
    <cofactor evidence="1">
        <name>pyridoxal 5'-phosphate</name>
        <dbReference type="ChEBI" id="CHEBI:597326"/>
    </cofactor>
</comment>
<dbReference type="EMBL" id="JH930472">
    <property type="protein sequence ID" value="EKM55717.1"/>
    <property type="molecule type" value="Genomic_DNA"/>
</dbReference>